<evidence type="ECO:0000256" key="3">
    <source>
        <dbReference type="SAM" id="MobiDB-lite"/>
    </source>
</evidence>
<dbReference type="Proteomes" id="UP000192247">
    <property type="component" value="Unassembled WGS sequence"/>
</dbReference>
<dbReference type="AlphaFoldDB" id="A0A1V9XEM4"/>
<dbReference type="Pfam" id="PF02020">
    <property type="entry name" value="W2"/>
    <property type="match status" value="1"/>
</dbReference>
<dbReference type="CDD" id="cd11560">
    <property type="entry name" value="W2_eIF5C_like"/>
    <property type="match status" value="1"/>
</dbReference>
<dbReference type="InterPro" id="IPR003307">
    <property type="entry name" value="W2_domain"/>
</dbReference>
<dbReference type="OrthoDB" id="1727522at2759"/>
<comment type="similarity">
    <text evidence="1">Belongs to the BZW family.</text>
</comment>
<dbReference type="PROSITE" id="PS51363">
    <property type="entry name" value="W2"/>
    <property type="match status" value="1"/>
</dbReference>
<evidence type="ECO:0000256" key="1">
    <source>
        <dbReference type="ARBA" id="ARBA00008151"/>
    </source>
</evidence>
<proteinExistence type="inferred from homology"/>
<evidence type="ECO:0000313" key="5">
    <source>
        <dbReference type="EMBL" id="OQR71876.1"/>
    </source>
</evidence>
<feature type="coiled-coil region" evidence="2">
    <location>
        <begin position="254"/>
        <end position="288"/>
    </location>
</feature>
<dbReference type="GO" id="GO:0005737">
    <property type="term" value="C:cytoplasm"/>
    <property type="evidence" value="ECO:0007669"/>
    <property type="project" value="TreeGrafter"/>
</dbReference>
<dbReference type="Pfam" id="PF25504">
    <property type="entry name" value="HEAT_5MP1_2"/>
    <property type="match status" value="1"/>
</dbReference>
<keyword evidence="2" id="KW-0175">Coiled coil</keyword>
<dbReference type="SMART" id="SM00515">
    <property type="entry name" value="eIF5C"/>
    <property type="match status" value="1"/>
</dbReference>
<dbReference type="EMBL" id="MNPL01013246">
    <property type="protein sequence ID" value="OQR71876.1"/>
    <property type="molecule type" value="Genomic_DNA"/>
</dbReference>
<feature type="domain" description="W2" evidence="4">
    <location>
        <begin position="254"/>
        <end position="423"/>
    </location>
</feature>
<name>A0A1V9XEM4_9ACAR</name>
<dbReference type="Gene3D" id="1.25.40.180">
    <property type="match status" value="2"/>
</dbReference>
<comment type="caution">
    <text evidence="5">The sequence shown here is derived from an EMBL/GenBank/DDBJ whole genome shotgun (WGS) entry which is preliminary data.</text>
</comment>
<dbReference type="InterPro" id="IPR057397">
    <property type="entry name" value="HEAT_5MP1_2"/>
</dbReference>
<dbReference type="STRING" id="418985.A0A1V9XEM4"/>
<dbReference type="InParanoid" id="A0A1V9XEM4"/>
<keyword evidence="6" id="KW-1185">Reference proteome</keyword>
<dbReference type="GO" id="GO:0006417">
    <property type="term" value="P:regulation of translation"/>
    <property type="evidence" value="ECO:0007669"/>
    <property type="project" value="UniProtKB-ARBA"/>
</dbReference>
<sequence>MSQKVEKPSLSGQRIKTRKRDEKEKYDPIGFRDAILTGFEAHNCSASDLEGVHKYLDSAGNKLDYRRYAEVLFDLIIAGGILAPGGSIVKDARADGQPGTTEICVFGAKDAAQVKGYANLLVKLIRRYKYLERSLEDSFGKVMMFLRGFDSEQREKLASVSALLLTVGLIPPSVLAKLLQDHLIKDGLALTFLLACLKRWSEEKDAATIWSAIRRCQLEQRLIDFMPVAKRTDANLTQALSDEGLSSLVDYHRAHACQSVKRELQSTLEQLLEERSSQERIIDEINSRASASDLSDADVVVLVWTTLMNMREWNKKQELMTDQSVKYLRQEAAPLLAEFAGRSAKAEMALMRAIQEYCYDNINFLKVFQKIVVLLYKHDVISEDTILKWYSESHSAKGKTVFLDQMKPFVEWLKNAEEEDSDEDDD</sequence>
<feature type="region of interest" description="Disordered" evidence="3">
    <location>
        <begin position="1"/>
        <end position="23"/>
    </location>
</feature>
<dbReference type="PANTHER" id="PTHR14208">
    <property type="entry name" value="BASIC LEUCINE ZIPPER AND W2 DOMAIN-CONTAINING PROTEIN"/>
    <property type="match status" value="1"/>
</dbReference>
<dbReference type="FunCoup" id="A0A1V9XEM4">
    <property type="interactions" value="1296"/>
</dbReference>
<accession>A0A1V9XEM4</accession>
<dbReference type="GO" id="GO:0016020">
    <property type="term" value="C:membrane"/>
    <property type="evidence" value="ECO:0007669"/>
    <property type="project" value="TreeGrafter"/>
</dbReference>
<dbReference type="InterPro" id="IPR051245">
    <property type="entry name" value="eIF5-mimic_regulator"/>
</dbReference>
<gene>
    <name evidence="5" type="ORF">BIW11_10723</name>
</gene>
<dbReference type="InterPro" id="IPR043510">
    <property type="entry name" value="W2_5MP1/2"/>
</dbReference>
<dbReference type="SUPFAM" id="SSF48371">
    <property type="entry name" value="ARM repeat"/>
    <property type="match status" value="1"/>
</dbReference>
<organism evidence="5 6">
    <name type="scientific">Tropilaelaps mercedesae</name>
    <dbReference type="NCBI Taxonomy" id="418985"/>
    <lineage>
        <taxon>Eukaryota</taxon>
        <taxon>Metazoa</taxon>
        <taxon>Ecdysozoa</taxon>
        <taxon>Arthropoda</taxon>
        <taxon>Chelicerata</taxon>
        <taxon>Arachnida</taxon>
        <taxon>Acari</taxon>
        <taxon>Parasitiformes</taxon>
        <taxon>Mesostigmata</taxon>
        <taxon>Gamasina</taxon>
        <taxon>Dermanyssoidea</taxon>
        <taxon>Laelapidae</taxon>
        <taxon>Tropilaelaps</taxon>
    </lineage>
</organism>
<evidence type="ECO:0000259" key="4">
    <source>
        <dbReference type="PROSITE" id="PS51363"/>
    </source>
</evidence>
<dbReference type="PANTHER" id="PTHR14208:SF2">
    <property type="entry name" value="PROTEIN KRASAVIETZ"/>
    <property type="match status" value="1"/>
</dbReference>
<protein>
    <submittedName>
        <fullName evidence="5">Protein extra bases-like</fullName>
    </submittedName>
</protein>
<dbReference type="FunFam" id="1.25.40.180:FF:000006">
    <property type="entry name" value="Basic leucine zipper and W2 domain-containing protein 1"/>
    <property type="match status" value="1"/>
</dbReference>
<dbReference type="InterPro" id="IPR016024">
    <property type="entry name" value="ARM-type_fold"/>
</dbReference>
<reference evidence="5 6" key="1">
    <citation type="journal article" date="2017" name="Gigascience">
        <title>Draft genome of the honey bee ectoparasitic mite, Tropilaelaps mercedesae, is shaped by the parasitic life history.</title>
        <authorList>
            <person name="Dong X."/>
            <person name="Armstrong S.D."/>
            <person name="Xia D."/>
            <person name="Makepeace B.L."/>
            <person name="Darby A.C."/>
            <person name="Kadowaki T."/>
        </authorList>
    </citation>
    <scope>NUCLEOTIDE SEQUENCE [LARGE SCALE GENOMIC DNA]</scope>
    <source>
        <strain evidence="5">Wuxi-XJTLU</strain>
    </source>
</reference>
<evidence type="ECO:0000313" key="6">
    <source>
        <dbReference type="Proteomes" id="UP000192247"/>
    </source>
</evidence>
<evidence type="ECO:0000256" key="2">
    <source>
        <dbReference type="SAM" id="Coils"/>
    </source>
</evidence>